<dbReference type="Proteomes" id="UP000265520">
    <property type="component" value="Unassembled WGS sequence"/>
</dbReference>
<feature type="coiled-coil region" evidence="1">
    <location>
        <begin position="21"/>
        <end position="69"/>
    </location>
</feature>
<feature type="non-terminal residue" evidence="2">
    <location>
        <position position="1"/>
    </location>
</feature>
<evidence type="ECO:0000313" key="2">
    <source>
        <dbReference type="EMBL" id="MCI61707.1"/>
    </source>
</evidence>
<proteinExistence type="predicted"/>
<keyword evidence="3" id="KW-1185">Reference proteome</keyword>
<dbReference type="EMBL" id="LXQA010604724">
    <property type="protein sequence ID" value="MCI61707.1"/>
    <property type="molecule type" value="Genomic_DNA"/>
</dbReference>
<accession>A0A392TMN5</accession>
<name>A0A392TMN5_9FABA</name>
<sequence>VQRVCHCGASPPPYRVPPRRLGGIKSEVEKLEQRLKDTTLREKRVVKEKRKLEVENMALSTKLQAFKSNDPDFSSLCFAVGILRNMSG</sequence>
<evidence type="ECO:0000256" key="1">
    <source>
        <dbReference type="SAM" id="Coils"/>
    </source>
</evidence>
<dbReference type="AlphaFoldDB" id="A0A392TMN5"/>
<organism evidence="2 3">
    <name type="scientific">Trifolium medium</name>
    <dbReference type="NCBI Taxonomy" id="97028"/>
    <lineage>
        <taxon>Eukaryota</taxon>
        <taxon>Viridiplantae</taxon>
        <taxon>Streptophyta</taxon>
        <taxon>Embryophyta</taxon>
        <taxon>Tracheophyta</taxon>
        <taxon>Spermatophyta</taxon>
        <taxon>Magnoliopsida</taxon>
        <taxon>eudicotyledons</taxon>
        <taxon>Gunneridae</taxon>
        <taxon>Pentapetalae</taxon>
        <taxon>rosids</taxon>
        <taxon>fabids</taxon>
        <taxon>Fabales</taxon>
        <taxon>Fabaceae</taxon>
        <taxon>Papilionoideae</taxon>
        <taxon>50 kb inversion clade</taxon>
        <taxon>NPAAA clade</taxon>
        <taxon>Hologalegina</taxon>
        <taxon>IRL clade</taxon>
        <taxon>Trifolieae</taxon>
        <taxon>Trifolium</taxon>
    </lineage>
</organism>
<reference evidence="2 3" key="1">
    <citation type="journal article" date="2018" name="Front. Plant Sci.">
        <title>Red Clover (Trifolium pratense) and Zigzag Clover (T. medium) - A Picture of Genomic Similarities and Differences.</title>
        <authorList>
            <person name="Dluhosova J."/>
            <person name="Istvanek J."/>
            <person name="Nedelnik J."/>
            <person name="Repkova J."/>
        </authorList>
    </citation>
    <scope>NUCLEOTIDE SEQUENCE [LARGE SCALE GENOMIC DNA]</scope>
    <source>
        <strain evidence="3">cv. 10/8</strain>
        <tissue evidence="2">Leaf</tissue>
    </source>
</reference>
<feature type="non-terminal residue" evidence="2">
    <location>
        <position position="88"/>
    </location>
</feature>
<comment type="caution">
    <text evidence="2">The sequence shown here is derived from an EMBL/GenBank/DDBJ whole genome shotgun (WGS) entry which is preliminary data.</text>
</comment>
<evidence type="ECO:0000313" key="3">
    <source>
        <dbReference type="Proteomes" id="UP000265520"/>
    </source>
</evidence>
<keyword evidence="1" id="KW-0175">Coiled coil</keyword>
<protein>
    <submittedName>
        <fullName evidence="2">Uncharacterized protein</fullName>
    </submittedName>
</protein>